<protein>
    <submittedName>
        <fullName evidence="2">Uncharacterized protein</fullName>
    </submittedName>
</protein>
<gene>
    <name evidence="2" type="ORF">X801_02196</name>
</gene>
<dbReference type="AlphaFoldDB" id="A0A1S8X5G1"/>
<dbReference type="Proteomes" id="UP000243686">
    <property type="component" value="Unassembled WGS sequence"/>
</dbReference>
<accession>A0A1S8X5G1</accession>
<evidence type="ECO:0000313" key="3">
    <source>
        <dbReference type="Proteomes" id="UP000243686"/>
    </source>
</evidence>
<dbReference type="EMBL" id="KV891949">
    <property type="protein sequence ID" value="OON21907.1"/>
    <property type="molecule type" value="Genomic_DNA"/>
</dbReference>
<reference evidence="2 3" key="1">
    <citation type="submission" date="2015-03" db="EMBL/GenBank/DDBJ databases">
        <title>Draft genome of the nematode, Opisthorchis viverrini.</title>
        <authorList>
            <person name="Mitreva M."/>
        </authorList>
    </citation>
    <scope>NUCLEOTIDE SEQUENCE [LARGE SCALE GENOMIC DNA]</scope>
    <source>
        <strain evidence="2">Khon Kaen</strain>
    </source>
</reference>
<proteinExistence type="predicted"/>
<evidence type="ECO:0000256" key="1">
    <source>
        <dbReference type="SAM" id="MobiDB-lite"/>
    </source>
</evidence>
<organism evidence="2 3">
    <name type="scientific">Opisthorchis viverrini</name>
    <name type="common">Southeast Asian liver fluke</name>
    <dbReference type="NCBI Taxonomy" id="6198"/>
    <lineage>
        <taxon>Eukaryota</taxon>
        <taxon>Metazoa</taxon>
        <taxon>Spiralia</taxon>
        <taxon>Lophotrochozoa</taxon>
        <taxon>Platyhelminthes</taxon>
        <taxon>Trematoda</taxon>
        <taxon>Digenea</taxon>
        <taxon>Opisthorchiida</taxon>
        <taxon>Opisthorchiata</taxon>
        <taxon>Opisthorchiidae</taxon>
        <taxon>Opisthorchis</taxon>
    </lineage>
</organism>
<sequence length="412" mass="47656">MSPEARLVLAGDPILIASRRVTVSTATELRYHKSLAQLRSQYLPGKFWQFELALHSFVGLHSGYRNVRGIPGITEMSMKLGPSPGKCPRYDGRDRQEHDRHFKNQEYRSAFQNKPGRRTSEKSRSSLRSPSEEIQTTTEGLLFATQTDQSMTYPIYRFYNPTSRGYLSDQKKTHLVCANNRNPLDAYVEWEWIAFESYPFGYLRNHQSKRYLCFNVNGRPVMLKQIRHFSKCLLRINVALKSDRPHRKLVNDEQRSPQNMQQEVVGRSGEITWGVVSKRTNIHQALLLKEEQPLTTGTLRQSERTLNLPERTHPPQISLPQFMWLTTAKHLPEWKLLFCPNGMPFAHYRPHHKRCRHTDLSGNSQQLIMCPRIPSRCRLACAPHIFKQEIKAGELQCDMKCLQAISCSPVAT</sequence>
<feature type="compositionally biased region" description="Basic and acidic residues" evidence="1">
    <location>
        <begin position="88"/>
        <end position="106"/>
    </location>
</feature>
<evidence type="ECO:0000313" key="2">
    <source>
        <dbReference type="EMBL" id="OON21907.1"/>
    </source>
</evidence>
<name>A0A1S8X5G1_OPIVI</name>
<keyword evidence="3" id="KW-1185">Reference proteome</keyword>
<feature type="region of interest" description="Disordered" evidence="1">
    <location>
        <begin position="75"/>
        <end position="138"/>
    </location>
</feature>